<dbReference type="InterPro" id="IPR000073">
    <property type="entry name" value="AB_hydrolase_1"/>
</dbReference>
<accession>A0A9W9V568</accession>
<feature type="transmembrane region" description="Helical" evidence="1">
    <location>
        <begin position="52"/>
        <end position="72"/>
    </location>
</feature>
<dbReference type="PANTHER" id="PTHR43798:SF33">
    <property type="entry name" value="HYDROLASE, PUTATIVE (AFU_ORTHOLOGUE AFUA_2G14860)-RELATED"/>
    <property type="match status" value="1"/>
</dbReference>
<dbReference type="EMBL" id="JAPZBS010000007">
    <property type="protein sequence ID" value="KAJ5369353.1"/>
    <property type="molecule type" value="Genomic_DNA"/>
</dbReference>
<dbReference type="Pfam" id="PF12697">
    <property type="entry name" value="Abhydrolase_6"/>
    <property type="match status" value="1"/>
</dbReference>
<dbReference type="PANTHER" id="PTHR43798">
    <property type="entry name" value="MONOACYLGLYCEROL LIPASE"/>
    <property type="match status" value="1"/>
</dbReference>
<dbReference type="GO" id="GO:0016020">
    <property type="term" value="C:membrane"/>
    <property type="evidence" value="ECO:0007669"/>
    <property type="project" value="TreeGrafter"/>
</dbReference>
<evidence type="ECO:0000256" key="1">
    <source>
        <dbReference type="SAM" id="Phobius"/>
    </source>
</evidence>
<feature type="transmembrane region" description="Helical" evidence="1">
    <location>
        <begin position="20"/>
        <end position="40"/>
    </location>
</feature>
<reference evidence="3" key="2">
    <citation type="journal article" date="2023" name="IMA Fungus">
        <title>Comparative genomic study of the Penicillium genus elucidates a diverse pangenome and 15 lateral gene transfer events.</title>
        <authorList>
            <person name="Petersen C."/>
            <person name="Sorensen T."/>
            <person name="Nielsen M.R."/>
            <person name="Sondergaard T.E."/>
            <person name="Sorensen J.L."/>
            <person name="Fitzpatrick D.A."/>
            <person name="Frisvad J.C."/>
            <person name="Nielsen K.L."/>
        </authorList>
    </citation>
    <scope>NUCLEOTIDE SEQUENCE</scope>
    <source>
        <strain evidence="3">IBT 29864</strain>
    </source>
</reference>
<dbReference type="PRINTS" id="PR00412">
    <property type="entry name" value="EPOXHYDRLASE"/>
</dbReference>
<name>A0A9W9V568_9EURO</name>
<dbReference type="Proteomes" id="UP001147782">
    <property type="component" value="Unassembled WGS sequence"/>
</dbReference>
<dbReference type="Gene3D" id="3.40.50.1820">
    <property type="entry name" value="alpha/beta hydrolase"/>
    <property type="match status" value="1"/>
</dbReference>
<dbReference type="GeneID" id="81441211"/>
<dbReference type="GO" id="GO:0003824">
    <property type="term" value="F:catalytic activity"/>
    <property type="evidence" value="ECO:0007669"/>
    <property type="project" value="InterPro"/>
</dbReference>
<feature type="domain" description="AB hydrolase-1" evidence="2">
    <location>
        <begin position="143"/>
        <end position="430"/>
    </location>
</feature>
<dbReference type="SUPFAM" id="SSF53474">
    <property type="entry name" value="alpha/beta-Hydrolases"/>
    <property type="match status" value="1"/>
</dbReference>
<organism evidence="3 4">
    <name type="scientific">Penicillium cataractarum</name>
    <dbReference type="NCBI Taxonomy" id="2100454"/>
    <lineage>
        <taxon>Eukaryota</taxon>
        <taxon>Fungi</taxon>
        <taxon>Dikarya</taxon>
        <taxon>Ascomycota</taxon>
        <taxon>Pezizomycotina</taxon>
        <taxon>Eurotiomycetes</taxon>
        <taxon>Eurotiomycetidae</taxon>
        <taxon>Eurotiales</taxon>
        <taxon>Aspergillaceae</taxon>
        <taxon>Penicillium</taxon>
    </lineage>
</organism>
<keyword evidence="1" id="KW-1133">Transmembrane helix</keyword>
<proteinExistence type="predicted"/>
<dbReference type="InterPro" id="IPR050266">
    <property type="entry name" value="AB_hydrolase_sf"/>
</dbReference>
<keyword evidence="1" id="KW-0812">Transmembrane</keyword>
<dbReference type="InterPro" id="IPR029058">
    <property type="entry name" value="AB_hydrolase_fold"/>
</dbReference>
<dbReference type="GO" id="GO:0017000">
    <property type="term" value="P:antibiotic biosynthetic process"/>
    <property type="evidence" value="ECO:0007669"/>
    <property type="project" value="UniProtKB-ARBA"/>
</dbReference>
<dbReference type="OrthoDB" id="284184at2759"/>
<protein>
    <recommendedName>
        <fullName evidence="2">AB hydrolase-1 domain-containing protein</fullName>
    </recommendedName>
</protein>
<evidence type="ECO:0000259" key="2">
    <source>
        <dbReference type="Pfam" id="PF12697"/>
    </source>
</evidence>
<evidence type="ECO:0000313" key="3">
    <source>
        <dbReference type="EMBL" id="KAJ5369353.1"/>
    </source>
</evidence>
<sequence length="436" mass="49023">MVWRKLPILEWSSEMAQSATSAALYSTSCFLRLAIGQLIIAMKTAYESIGIFLLPYGIFQLFAISVLLPAYFARVLTGLIPTILGTIWCLIFPWDKLIEQTESSRRQSAMFAQLQLEGKYIFRVGDVARVNRSGTEWMSDILWEEHTEEFEVMPRLRKEGHEIYALDWIGHGRSDKPIHRESVTFELHMQTVMAFVNHVQLQGAVLVGHSWGGYVALCCIPHLPSSSCSGLFLMNSFMPCQPKGMGIDGRIIYGFRFLLSRVLDGYISQSTLTRLLLYDVPRRDAKGYGAPYRDIPANARPSFEPFDHISIGVSPHILRYMREKPLWKACEAICPKGFAGLNSLALLSERVDSASRYVLENRSGDKKEGTEGRIRSAIVFGEHDPLGRGYKKALACEIGKGNMVNCALNGIMIENAGHYPMEDKPEDVAQLIARFV</sequence>
<reference evidence="3" key="1">
    <citation type="submission" date="2022-11" db="EMBL/GenBank/DDBJ databases">
        <authorList>
            <person name="Petersen C."/>
        </authorList>
    </citation>
    <scope>NUCLEOTIDE SEQUENCE</scope>
    <source>
        <strain evidence="3">IBT 29864</strain>
    </source>
</reference>
<dbReference type="InterPro" id="IPR000639">
    <property type="entry name" value="Epox_hydrolase-like"/>
</dbReference>
<keyword evidence="4" id="KW-1185">Reference proteome</keyword>
<comment type="caution">
    <text evidence="3">The sequence shown here is derived from an EMBL/GenBank/DDBJ whole genome shotgun (WGS) entry which is preliminary data.</text>
</comment>
<evidence type="ECO:0000313" key="4">
    <source>
        <dbReference type="Proteomes" id="UP001147782"/>
    </source>
</evidence>
<dbReference type="AlphaFoldDB" id="A0A9W9V568"/>
<keyword evidence="1" id="KW-0472">Membrane</keyword>
<gene>
    <name evidence="3" type="ORF">N7496_009113</name>
</gene>
<dbReference type="GO" id="GO:0072330">
    <property type="term" value="P:monocarboxylic acid biosynthetic process"/>
    <property type="evidence" value="ECO:0007669"/>
    <property type="project" value="UniProtKB-ARBA"/>
</dbReference>
<dbReference type="RefSeq" id="XP_056554095.1">
    <property type="nucleotide sequence ID" value="XM_056702032.1"/>
</dbReference>